<dbReference type="AlphaFoldDB" id="A0A380B0M9"/>
<evidence type="ECO:0000256" key="2">
    <source>
        <dbReference type="ARBA" id="ARBA00022723"/>
    </source>
</evidence>
<dbReference type="GO" id="GO:0016491">
    <property type="term" value="F:oxidoreductase activity"/>
    <property type="evidence" value="ECO:0007669"/>
    <property type="project" value="UniProtKB-KW"/>
</dbReference>
<evidence type="ECO:0000256" key="1">
    <source>
        <dbReference type="ARBA" id="ARBA00022485"/>
    </source>
</evidence>
<gene>
    <name evidence="6" type="primary">hyfA</name>
    <name evidence="6" type="ORF">NCTC11544_05320</name>
</gene>
<keyword evidence="2" id="KW-0479">Metal-binding</keyword>
<dbReference type="EC" id="1.-.-.-" evidence="6"/>
<feature type="domain" description="4Fe-4S ferredoxin-type" evidence="5">
    <location>
        <begin position="2"/>
        <end position="32"/>
    </location>
</feature>
<dbReference type="PANTHER" id="PTHR42859:SF16">
    <property type="entry name" value="FORMATE HYDROGENLYASE SUBUNIT 2-RELATED"/>
    <property type="match status" value="1"/>
</dbReference>
<keyword evidence="1" id="KW-0004">4Fe-4S</keyword>
<reference evidence="6 7" key="1">
    <citation type="submission" date="2018-06" db="EMBL/GenBank/DDBJ databases">
        <authorList>
            <consortium name="Pathogen Informatics"/>
            <person name="Doyle S."/>
        </authorList>
    </citation>
    <scope>NUCLEOTIDE SEQUENCE [LARGE SCALE GENOMIC DNA]</scope>
    <source>
        <strain evidence="6 7">NCTC11544</strain>
    </source>
</reference>
<dbReference type="Pfam" id="PF13187">
    <property type="entry name" value="Fer4_9"/>
    <property type="match status" value="1"/>
</dbReference>
<accession>A0A380B0M9</accession>
<proteinExistence type="predicted"/>
<evidence type="ECO:0000256" key="4">
    <source>
        <dbReference type="ARBA" id="ARBA00023014"/>
    </source>
</evidence>
<dbReference type="GO" id="GO:0046872">
    <property type="term" value="F:metal ion binding"/>
    <property type="evidence" value="ECO:0007669"/>
    <property type="project" value="UniProtKB-KW"/>
</dbReference>
<feature type="domain" description="4Fe-4S ferredoxin-type" evidence="5">
    <location>
        <begin position="73"/>
        <end position="102"/>
    </location>
</feature>
<evidence type="ECO:0000256" key="3">
    <source>
        <dbReference type="ARBA" id="ARBA00023004"/>
    </source>
</evidence>
<dbReference type="InterPro" id="IPR017896">
    <property type="entry name" value="4Fe4S_Fe-S-bd"/>
</dbReference>
<keyword evidence="4" id="KW-0411">Iron-sulfur</keyword>
<dbReference type="InterPro" id="IPR017900">
    <property type="entry name" value="4Fe4S_Fe_S_CS"/>
</dbReference>
<evidence type="ECO:0000313" key="7">
    <source>
        <dbReference type="Proteomes" id="UP000255529"/>
    </source>
</evidence>
<dbReference type="PROSITE" id="PS00198">
    <property type="entry name" value="4FE4S_FER_1"/>
    <property type="match status" value="1"/>
</dbReference>
<dbReference type="Gene3D" id="3.30.70.20">
    <property type="match status" value="2"/>
</dbReference>
<organism evidence="6 7">
    <name type="scientific">Serratia quinivorans</name>
    <dbReference type="NCBI Taxonomy" id="137545"/>
    <lineage>
        <taxon>Bacteria</taxon>
        <taxon>Pseudomonadati</taxon>
        <taxon>Pseudomonadota</taxon>
        <taxon>Gammaproteobacteria</taxon>
        <taxon>Enterobacterales</taxon>
        <taxon>Yersiniaceae</taxon>
        <taxon>Serratia</taxon>
    </lineage>
</organism>
<dbReference type="CDD" id="cd10554">
    <property type="entry name" value="HycB_like"/>
    <property type="match status" value="1"/>
</dbReference>
<keyword evidence="3" id="KW-0408">Iron</keyword>
<dbReference type="RefSeq" id="WP_115184662.1">
    <property type="nucleotide sequence ID" value="NZ_CAMKUF010000001.1"/>
</dbReference>
<dbReference type="PROSITE" id="PS51379">
    <property type="entry name" value="4FE4S_FER_2"/>
    <property type="match status" value="2"/>
</dbReference>
<dbReference type="SUPFAM" id="SSF54862">
    <property type="entry name" value="4Fe-4S ferredoxins"/>
    <property type="match status" value="1"/>
</dbReference>
<evidence type="ECO:0000259" key="5">
    <source>
        <dbReference type="PROSITE" id="PS51379"/>
    </source>
</evidence>
<sequence length="204" mass="21720">MNRFIIADPKLCIGCNTCMASCSAEHRQYGLQSLPRLQVIRNARDSAPAMCHQCEDAPCAQVCPVNAIRHQDDAIVLNESLCISCKLCGIACPFGAIGFGGSTPLAIPADCNTSLALPAPKAPRPISPFLDCVPGVRAVAVKCDLCDFSPEGPACIRTCPTQAIRLVTDRDVRNASEQKRRNAMQALSAELPFAAVPGSQKEPN</sequence>
<dbReference type="PANTHER" id="PTHR42859">
    <property type="entry name" value="OXIDOREDUCTASE"/>
    <property type="match status" value="1"/>
</dbReference>
<keyword evidence="6" id="KW-0560">Oxidoreductase</keyword>
<dbReference type="InterPro" id="IPR050294">
    <property type="entry name" value="RnfB_subfamily"/>
</dbReference>
<dbReference type="Proteomes" id="UP000255529">
    <property type="component" value="Unassembled WGS sequence"/>
</dbReference>
<dbReference type="EMBL" id="UGYN01000002">
    <property type="protein sequence ID" value="SUI90802.1"/>
    <property type="molecule type" value="Genomic_DNA"/>
</dbReference>
<name>A0A380B0M9_9GAMM</name>
<protein>
    <submittedName>
        <fullName evidence="6">Hydrogenase-4 component A</fullName>
        <ecNumber evidence="6">1.-.-.-</ecNumber>
    </submittedName>
</protein>
<dbReference type="Pfam" id="PF00037">
    <property type="entry name" value="Fer4"/>
    <property type="match status" value="1"/>
</dbReference>
<evidence type="ECO:0000313" key="6">
    <source>
        <dbReference type="EMBL" id="SUI90802.1"/>
    </source>
</evidence>
<dbReference type="GO" id="GO:0051539">
    <property type="term" value="F:4 iron, 4 sulfur cluster binding"/>
    <property type="evidence" value="ECO:0007669"/>
    <property type="project" value="UniProtKB-KW"/>
</dbReference>